<evidence type="ECO:0000259" key="4">
    <source>
        <dbReference type="Pfam" id="PF01872"/>
    </source>
</evidence>
<dbReference type="Gene3D" id="3.40.430.10">
    <property type="entry name" value="Dihydrofolate Reductase, subunit A"/>
    <property type="match status" value="1"/>
</dbReference>
<dbReference type="PANTHER" id="PTHR38011:SF7">
    <property type="entry name" value="2,5-DIAMINO-6-RIBOSYLAMINO-4(3H)-PYRIMIDINONE 5'-PHOSPHATE REDUCTASE"/>
    <property type="match status" value="1"/>
</dbReference>
<dbReference type="SUPFAM" id="SSF53597">
    <property type="entry name" value="Dihydrofolate reductase-like"/>
    <property type="match status" value="1"/>
</dbReference>
<sequence length="245" mass="25240">MTTTNPPADDAVAAAAELVGAIRAHPGRPHVVLKYAQTLDGRIAATGGDAKWISCERERVISHAVRARCDAVLVGSGTVASDDPKLNVRLVEGRSPLRVVLDSALRTSCDAQVLGGGPPTVLVTTARAATRDRQRVRRAGAEVWEVPAGPDGVDLPAALAALRDAGVGALMVEGGARVLTSMLRAGLVDRVVTGIAPRILGAGVEAIGDLHNRRVADGIPLRRACVQVVEDDVLVAYDVGAGGPA</sequence>
<evidence type="ECO:0000313" key="5">
    <source>
        <dbReference type="EMBL" id="MFC7342925.1"/>
    </source>
</evidence>
<evidence type="ECO:0000313" key="6">
    <source>
        <dbReference type="Proteomes" id="UP001596504"/>
    </source>
</evidence>
<dbReference type="Proteomes" id="UP001596504">
    <property type="component" value="Unassembled WGS sequence"/>
</dbReference>
<accession>A0ABW2LMR6</accession>
<evidence type="ECO:0000256" key="2">
    <source>
        <dbReference type="ARBA" id="ARBA00022857"/>
    </source>
</evidence>
<dbReference type="PANTHER" id="PTHR38011">
    <property type="entry name" value="DIHYDROFOLATE REDUCTASE FAMILY PROTEIN (AFU_ORTHOLOGUE AFUA_8G06820)"/>
    <property type="match status" value="1"/>
</dbReference>
<dbReference type="NCBIfam" id="TIGR00227">
    <property type="entry name" value="ribD_Cterm"/>
    <property type="match status" value="1"/>
</dbReference>
<keyword evidence="6" id="KW-1185">Reference proteome</keyword>
<evidence type="ECO:0000256" key="3">
    <source>
        <dbReference type="ARBA" id="ARBA00023002"/>
    </source>
</evidence>
<dbReference type="RefSeq" id="WP_380669284.1">
    <property type="nucleotide sequence ID" value="NZ_JBHTCJ010000007.1"/>
</dbReference>
<evidence type="ECO:0000256" key="1">
    <source>
        <dbReference type="ARBA" id="ARBA00005104"/>
    </source>
</evidence>
<comment type="pathway">
    <text evidence="1">Cofactor biosynthesis; riboflavin biosynthesis.</text>
</comment>
<organism evidence="5 6">
    <name type="scientific">Saccharopolyspora griseoalba</name>
    <dbReference type="NCBI Taxonomy" id="1431848"/>
    <lineage>
        <taxon>Bacteria</taxon>
        <taxon>Bacillati</taxon>
        <taxon>Actinomycetota</taxon>
        <taxon>Actinomycetes</taxon>
        <taxon>Pseudonocardiales</taxon>
        <taxon>Pseudonocardiaceae</taxon>
        <taxon>Saccharopolyspora</taxon>
    </lineage>
</organism>
<name>A0ABW2LMR6_9PSEU</name>
<dbReference type="InterPro" id="IPR050765">
    <property type="entry name" value="Riboflavin_Biosynth_HTPR"/>
</dbReference>
<dbReference type="EMBL" id="JBHTCJ010000007">
    <property type="protein sequence ID" value="MFC7342925.1"/>
    <property type="molecule type" value="Genomic_DNA"/>
</dbReference>
<keyword evidence="2" id="KW-0521">NADP</keyword>
<dbReference type="InterPro" id="IPR011549">
    <property type="entry name" value="RibD_C"/>
</dbReference>
<protein>
    <submittedName>
        <fullName evidence="5">RibD family protein</fullName>
    </submittedName>
</protein>
<proteinExistence type="predicted"/>
<dbReference type="InterPro" id="IPR024072">
    <property type="entry name" value="DHFR-like_dom_sf"/>
</dbReference>
<keyword evidence="3" id="KW-0560">Oxidoreductase</keyword>
<dbReference type="InterPro" id="IPR002734">
    <property type="entry name" value="RibDG_C"/>
</dbReference>
<comment type="caution">
    <text evidence="5">The sequence shown here is derived from an EMBL/GenBank/DDBJ whole genome shotgun (WGS) entry which is preliminary data.</text>
</comment>
<gene>
    <name evidence="5" type="ORF">ACFQRI_16090</name>
</gene>
<dbReference type="Pfam" id="PF01872">
    <property type="entry name" value="RibD_C"/>
    <property type="match status" value="1"/>
</dbReference>
<feature type="domain" description="Bacterial bifunctional deaminase-reductase C-terminal" evidence="4">
    <location>
        <begin position="29"/>
        <end position="226"/>
    </location>
</feature>
<reference evidence="6" key="1">
    <citation type="journal article" date="2019" name="Int. J. Syst. Evol. Microbiol.">
        <title>The Global Catalogue of Microorganisms (GCM) 10K type strain sequencing project: providing services to taxonomists for standard genome sequencing and annotation.</title>
        <authorList>
            <consortium name="The Broad Institute Genomics Platform"/>
            <consortium name="The Broad Institute Genome Sequencing Center for Infectious Disease"/>
            <person name="Wu L."/>
            <person name="Ma J."/>
        </authorList>
    </citation>
    <scope>NUCLEOTIDE SEQUENCE [LARGE SCALE GENOMIC DNA]</scope>
    <source>
        <strain evidence="6">WLHS5</strain>
    </source>
</reference>